<dbReference type="OrthoDB" id="645173at2"/>
<proteinExistence type="predicted"/>
<dbReference type="GO" id="GO:0016989">
    <property type="term" value="F:sigma factor antagonist activity"/>
    <property type="evidence" value="ECO:0007669"/>
    <property type="project" value="TreeGrafter"/>
</dbReference>
<dbReference type="PANTHER" id="PTHR30273:SF2">
    <property type="entry name" value="PROTEIN FECR"/>
    <property type="match status" value="1"/>
</dbReference>
<dbReference type="InterPro" id="IPR032508">
    <property type="entry name" value="FecR_C"/>
</dbReference>
<dbReference type="Pfam" id="PF16344">
    <property type="entry name" value="FecR_C"/>
    <property type="match status" value="1"/>
</dbReference>
<evidence type="ECO:0000259" key="2">
    <source>
        <dbReference type="Pfam" id="PF04773"/>
    </source>
</evidence>
<dbReference type="RefSeq" id="WP_137343036.1">
    <property type="nucleotide sequence ID" value="NZ_BSQH01000011.1"/>
</dbReference>
<evidence type="ECO:0000313" key="4">
    <source>
        <dbReference type="EMBL" id="TKT88499.1"/>
    </source>
</evidence>
<accession>A0A4U6CUU4</accession>
<keyword evidence="1" id="KW-1133">Transmembrane helix</keyword>
<dbReference type="AlphaFoldDB" id="A0A4U6CUU4"/>
<evidence type="ECO:0000256" key="1">
    <source>
        <dbReference type="SAM" id="Phobius"/>
    </source>
</evidence>
<dbReference type="PANTHER" id="PTHR30273">
    <property type="entry name" value="PERIPLASMIC SIGNAL SENSOR AND SIGMA FACTOR ACTIVATOR FECR-RELATED"/>
    <property type="match status" value="1"/>
</dbReference>
<protein>
    <submittedName>
        <fullName evidence="4">FecR family protein</fullName>
    </submittedName>
</protein>
<comment type="caution">
    <text evidence="4">The sequence shown here is derived from an EMBL/GenBank/DDBJ whole genome shotgun (WGS) entry which is preliminary data.</text>
</comment>
<keyword evidence="5" id="KW-1185">Reference proteome</keyword>
<evidence type="ECO:0000259" key="3">
    <source>
        <dbReference type="Pfam" id="PF16344"/>
    </source>
</evidence>
<reference evidence="4 5" key="1">
    <citation type="submission" date="2019-05" db="EMBL/GenBank/DDBJ databases">
        <title>Dyadobacter AR-3-8 sp. nov., isolated from arctic soil.</title>
        <authorList>
            <person name="Chaudhary D.K."/>
        </authorList>
    </citation>
    <scope>NUCLEOTIDE SEQUENCE [LARGE SCALE GENOMIC DNA]</scope>
    <source>
        <strain evidence="4 5">AR-3-8</strain>
    </source>
</reference>
<dbReference type="Proteomes" id="UP000304900">
    <property type="component" value="Unassembled WGS sequence"/>
</dbReference>
<dbReference type="Gene3D" id="3.55.50.30">
    <property type="match status" value="1"/>
</dbReference>
<name>A0A4U6CUU4_9BACT</name>
<keyword evidence="1" id="KW-0472">Membrane</keyword>
<feature type="domain" description="FecR protein" evidence="2">
    <location>
        <begin position="153"/>
        <end position="237"/>
    </location>
</feature>
<organism evidence="4 5">
    <name type="scientific">Dyadobacter frigoris</name>
    <dbReference type="NCBI Taxonomy" id="2576211"/>
    <lineage>
        <taxon>Bacteria</taxon>
        <taxon>Pseudomonadati</taxon>
        <taxon>Bacteroidota</taxon>
        <taxon>Cytophagia</taxon>
        <taxon>Cytophagales</taxon>
        <taxon>Spirosomataceae</taxon>
        <taxon>Dyadobacter</taxon>
    </lineage>
</organism>
<dbReference type="Pfam" id="PF04773">
    <property type="entry name" value="FecR"/>
    <property type="match status" value="1"/>
</dbReference>
<keyword evidence="1" id="KW-0812">Transmembrane</keyword>
<sequence>MLPDYRNLQPEELATDPSFRLWKISNNAEEGIFWSKWLSENPDKQELVNKASHLLDTVLNSFDSISDDEVTSEIHRLSYSLGEKNAKASRSIFLFRPEWYSVAASVLMIIGFGWWFFNKNSPAEKTNLLYKEIISQIKEPLIQEVNNTNKPKLVALQDGSSVLLQPQSRISYPSSFTGAKREVFLYGEAFFEVAKNPDQPFFVYANGLVTKVLGTSFIISAFETEKDVKVVVKTGKVSVFALTDENLETQQADNKLGGMVLTPNQQIVFSPINLRFTRSLIADPELLDMPIQKQSFNFKGTPIKEVFAALENSYGVKILFDAEIMKNCYLTASLSDEPLFEKIDLICRTINATHEQLDASIIISSKGCSYPSENQ</sequence>
<dbReference type="Gene3D" id="2.60.120.1440">
    <property type="match status" value="1"/>
</dbReference>
<feature type="domain" description="Protein FecR C-terminal" evidence="3">
    <location>
        <begin position="296"/>
        <end position="363"/>
    </location>
</feature>
<dbReference type="PIRSF" id="PIRSF018266">
    <property type="entry name" value="FecR"/>
    <property type="match status" value="1"/>
</dbReference>
<evidence type="ECO:0000313" key="5">
    <source>
        <dbReference type="Proteomes" id="UP000304900"/>
    </source>
</evidence>
<gene>
    <name evidence="4" type="ORF">FDK13_26455</name>
</gene>
<feature type="transmembrane region" description="Helical" evidence="1">
    <location>
        <begin position="99"/>
        <end position="117"/>
    </location>
</feature>
<dbReference type="EMBL" id="SZVO01000015">
    <property type="protein sequence ID" value="TKT88499.1"/>
    <property type="molecule type" value="Genomic_DNA"/>
</dbReference>
<dbReference type="InterPro" id="IPR012373">
    <property type="entry name" value="Ferrdict_sens_TM"/>
</dbReference>
<dbReference type="InterPro" id="IPR006860">
    <property type="entry name" value="FecR"/>
</dbReference>